<protein>
    <recommendedName>
        <fullName evidence="1">Tf2-1-like SH3-like domain-containing protein</fullName>
    </recommendedName>
</protein>
<dbReference type="SUPFAM" id="SSF56672">
    <property type="entry name" value="DNA/RNA polymerases"/>
    <property type="match status" value="1"/>
</dbReference>
<proteinExistence type="predicted"/>
<gene>
    <name evidence="2" type="ORF">MTR67_012274</name>
</gene>
<dbReference type="EMBL" id="CP133614">
    <property type="protein sequence ID" value="WMV18889.1"/>
    <property type="molecule type" value="Genomic_DNA"/>
</dbReference>
<dbReference type="Proteomes" id="UP001234989">
    <property type="component" value="Chromosome 3"/>
</dbReference>
<keyword evidence="3" id="KW-1185">Reference proteome</keyword>
<dbReference type="InterPro" id="IPR043502">
    <property type="entry name" value="DNA/RNA_pol_sf"/>
</dbReference>
<dbReference type="InterPro" id="IPR043128">
    <property type="entry name" value="Rev_trsase/Diguanyl_cyclase"/>
</dbReference>
<organism evidence="2 3">
    <name type="scientific">Solanum verrucosum</name>
    <dbReference type="NCBI Taxonomy" id="315347"/>
    <lineage>
        <taxon>Eukaryota</taxon>
        <taxon>Viridiplantae</taxon>
        <taxon>Streptophyta</taxon>
        <taxon>Embryophyta</taxon>
        <taxon>Tracheophyta</taxon>
        <taxon>Spermatophyta</taxon>
        <taxon>Magnoliopsida</taxon>
        <taxon>eudicotyledons</taxon>
        <taxon>Gunneridae</taxon>
        <taxon>Pentapetalae</taxon>
        <taxon>asterids</taxon>
        <taxon>lamiids</taxon>
        <taxon>Solanales</taxon>
        <taxon>Solanaceae</taxon>
        <taxon>Solanoideae</taxon>
        <taxon>Solaneae</taxon>
        <taxon>Solanum</taxon>
    </lineage>
</organism>
<dbReference type="PANTHER" id="PTHR46148">
    <property type="entry name" value="CHROMO DOMAIN-CONTAINING PROTEIN"/>
    <property type="match status" value="1"/>
</dbReference>
<dbReference type="Gene3D" id="3.30.70.270">
    <property type="match status" value="1"/>
</dbReference>
<reference evidence="2" key="1">
    <citation type="submission" date="2023-08" db="EMBL/GenBank/DDBJ databases">
        <title>A de novo genome assembly of Solanum verrucosum Schlechtendal, a Mexican diploid species geographically isolated from the other diploid A-genome species in potato relatives.</title>
        <authorList>
            <person name="Hosaka K."/>
        </authorList>
    </citation>
    <scope>NUCLEOTIDE SEQUENCE</scope>
    <source>
        <tissue evidence="2">Young leaves</tissue>
    </source>
</reference>
<feature type="domain" description="Tf2-1-like SH3-like" evidence="1">
    <location>
        <begin position="216"/>
        <end position="252"/>
    </location>
</feature>
<name>A0AAF0QFE5_SOLVR</name>
<evidence type="ECO:0000259" key="1">
    <source>
        <dbReference type="Pfam" id="PF24626"/>
    </source>
</evidence>
<dbReference type="Pfam" id="PF24626">
    <property type="entry name" value="SH3_Tf2-1"/>
    <property type="match status" value="1"/>
</dbReference>
<dbReference type="AlphaFoldDB" id="A0AAF0QFE5"/>
<dbReference type="PANTHER" id="PTHR46148:SF57">
    <property type="entry name" value="OS12G0499874 PROTEIN"/>
    <property type="match status" value="1"/>
</dbReference>
<evidence type="ECO:0000313" key="3">
    <source>
        <dbReference type="Proteomes" id="UP001234989"/>
    </source>
</evidence>
<evidence type="ECO:0000313" key="2">
    <source>
        <dbReference type="EMBL" id="WMV18889.1"/>
    </source>
</evidence>
<dbReference type="InterPro" id="IPR056924">
    <property type="entry name" value="SH3_Tf2-1"/>
</dbReference>
<sequence length="502" mass="58126">MFTAQKILQYVFNQKDFNLRQRRCLELLKDCDFLSVLYHPDKANVVADTLSQLSMGSVSDVEEDKKELVRDVHRLSRLGVQLMDSTKGGVMVHNGSESSFVNDVKAKQCLDLTLVELKEVVLKKSVEAFSQKEMVYLDIKVATKMFCDIWEALYNRRCRSSTGWFDMGEVALIGPDLVYESIDKVQLIRERLRTTQSRQKSCADVRRKDLEFDVIDWVYLKIPPMKVLMCFGKKGKLSPRYVGPYQILIRVGLRVDESLSYEEVPIEILDREVKKFRKKEVVSVKVLWRNHSVEDPKKKDTVKSWPGPLSPSHIRSFLGLARYYRRHYLYGVHIDMFTAQKILQYVFNQKDFNLRQRRCLELLKDCDFLSVLYHPDKANVVADTLSQLSMGSVSDVEEDKKELVRDVHRLSRLGVQLMDSTKGGVMVHNGSESSFVNDVKAKQCLDLTLVELKEVVLKKSVEAFSQKEMVYLDIKVATKMFCDIWEVYWWNGMMNDIAGFVA</sequence>
<accession>A0AAF0QFE5</accession>